<keyword evidence="1" id="KW-1133">Transmembrane helix</keyword>
<protein>
    <submittedName>
        <fullName evidence="3">DMT family transporter</fullName>
    </submittedName>
</protein>
<feature type="transmembrane region" description="Helical" evidence="1">
    <location>
        <begin position="133"/>
        <end position="152"/>
    </location>
</feature>
<accession>A0A371X9Z2</accession>
<evidence type="ECO:0000256" key="1">
    <source>
        <dbReference type="SAM" id="Phobius"/>
    </source>
</evidence>
<feature type="transmembrane region" description="Helical" evidence="1">
    <location>
        <begin position="189"/>
        <end position="209"/>
    </location>
</feature>
<proteinExistence type="predicted"/>
<feature type="transmembrane region" description="Helical" evidence="1">
    <location>
        <begin position="215"/>
        <end position="235"/>
    </location>
</feature>
<dbReference type="AlphaFoldDB" id="A0A371X9Z2"/>
<evidence type="ECO:0000313" key="3">
    <source>
        <dbReference type="EMBL" id="RFC66058.1"/>
    </source>
</evidence>
<feature type="transmembrane region" description="Helical" evidence="1">
    <location>
        <begin position="12"/>
        <end position="30"/>
    </location>
</feature>
<dbReference type="Proteomes" id="UP000264310">
    <property type="component" value="Unassembled WGS sequence"/>
</dbReference>
<dbReference type="EMBL" id="QURL01000001">
    <property type="protein sequence ID" value="RFC66058.1"/>
    <property type="molecule type" value="Genomic_DNA"/>
</dbReference>
<gene>
    <name evidence="3" type="ORF">DYI37_00870</name>
</gene>
<dbReference type="SUPFAM" id="SSF103481">
    <property type="entry name" value="Multidrug resistance efflux transporter EmrE"/>
    <property type="match status" value="2"/>
</dbReference>
<feature type="domain" description="EamA" evidence="2">
    <location>
        <begin position="15"/>
        <end position="148"/>
    </location>
</feature>
<dbReference type="Pfam" id="PF00892">
    <property type="entry name" value="EamA"/>
    <property type="match status" value="2"/>
</dbReference>
<dbReference type="InterPro" id="IPR037185">
    <property type="entry name" value="EmrE-like"/>
</dbReference>
<feature type="transmembrane region" description="Helical" evidence="1">
    <location>
        <begin position="36"/>
        <end position="60"/>
    </location>
</feature>
<name>A0A371X9Z2_9HYPH</name>
<evidence type="ECO:0000313" key="4">
    <source>
        <dbReference type="Proteomes" id="UP000264310"/>
    </source>
</evidence>
<reference evidence="3 4" key="1">
    <citation type="submission" date="2018-08" db="EMBL/GenBank/DDBJ databases">
        <title>Fulvimarina sp. 85, whole genome shotgun sequence.</title>
        <authorList>
            <person name="Tuo L."/>
        </authorList>
    </citation>
    <scope>NUCLEOTIDE SEQUENCE [LARGE SCALE GENOMIC DNA]</scope>
    <source>
        <strain evidence="3 4">85</strain>
    </source>
</reference>
<evidence type="ECO:0000259" key="2">
    <source>
        <dbReference type="Pfam" id="PF00892"/>
    </source>
</evidence>
<dbReference type="RefSeq" id="WP_116681308.1">
    <property type="nucleotide sequence ID" value="NZ_QURL01000001.1"/>
</dbReference>
<sequence length="307" mass="33796">MAGLATRANEDRVALGIGMMLVAYIGFCGIDTSAKWLGLAGLPALQVAFMRYLGHFAISFGLIAKDGLHPDRFRSENSGLVILRAVFLMLSTISNFTAFYYLPLTLTATIMFSAPIFICALSWPILGEKVGPWRWGAIAVGFVGVVVAIDPLQEDFHWAVFIALLGAFFVALYTLLTRKLSGTVHPETMQFYSGLVGTLVLAPFALYLWITPEDWWTTTILICIGGFGWAGHELLTRAHRYADASALTPFTYVFLVYMTISSILVFGQWPEAGTIGGAIIVAGAGIVIWFRERRLARRRRSLDTPPM</sequence>
<dbReference type="GO" id="GO:0016020">
    <property type="term" value="C:membrane"/>
    <property type="evidence" value="ECO:0007669"/>
    <property type="project" value="InterPro"/>
</dbReference>
<feature type="domain" description="EamA" evidence="2">
    <location>
        <begin position="158"/>
        <end position="287"/>
    </location>
</feature>
<keyword evidence="1" id="KW-0812">Transmembrane</keyword>
<feature type="transmembrane region" description="Helical" evidence="1">
    <location>
        <begin position="108"/>
        <end position="126"/>
    </location>
</feature>
<organism evidence="3 4">
    <name type="scientific">Fulvimarina endophytica</name>
    <dbReference type="NCBI Taxonomy" id="2293836"/>
    <lineage>
        <taxon>Bacteria</taxon>
        <taxon>Pseudomonadati</taxon>
        <taxon>Pseudomonadota</taxon>
        <taxon>Alphaproteobacteria</taxon>
        <taxon>Hyphomicrobiales</taxon>
        <taxon>Aurantimonadaceae</taxon>
        <taxon>Fulvimarina</taxon>
    </lineage>
</organism>
<dbReference type="PANTHER" id="PTHR22911">
    <property type="entry name" value="ACYL-MALONYL CONDENSING ENZYME-RELATED"/>
    <property type="match status" value="1"/>
</dbReference>
<dbReference type="OrthoDB" id="9815809at2"/>
<feature type="transmembrane region" description="Helical" evidence="1">
    <location>
        <begin position="81"/>
        <end position="102"/>
    </location>
</feature>
<comment type="caution">
    <text evidence="3">The sequence shown here is derived from an EMBL/GenBank/DDBJ whole genome shotgun (WGS) entry which is preliminary data.</text>
</comment>
<feature type="transmembrane region" description="Helical" evidence="1">
    <location>
        <begin position="247"/>
        <end position="266"/>
    </location>
</feature>
<keyword evidence="4" id="KW-1185">Reference proteome</keyword>
<keyword evidence="1" id="KW-0472">Membrane</keyword>
<feature type="transmembrane region" description="Helical" evidence="1">
    <location>
        <begin position="158"/>
        <end position="177"/>
    </location>
</feature>
<feature type="transmembrane region" description="Helical" evidence="1">
    <location>
        <begin position="272"/>
        <end position="290"/>
    </location>
</feature>
<dbReference type="InterPro" id="IPR000620">
    <property type="entry name" value="EamA_dom"/>
</dbReference>